<dbReference type="PANTHER" id="PTHR37741:SF1">
    <property type="entry name" value="TRANSMEMBRANE PROTEIN"/>
    <property type="match status" value="1"/>
</dbReference>
<organism evidence="3 4">
    <name type="scientific">Liquidambar formosana</name>
    <name type="common">Formosan gum</name>
    <dbReference type="NCBI Taxonomy" id="63359"/>
    <lineage>
        <taxon>Eukaryota</taxon>
        <taxon>Viridiplantae</taxon>
        <taxon>Streptophyta</taxon>
        <taxon>Embryophyta</taxon>
        <taxon>Tracheophyta</taxon>
        <taxon>Spermatophyta</taxon>
        <taxon>Magnoliopsida</taxon>
        <taxon>eudicotyledons</taxon>
        <taxon>Gunneridae</taxon>
        <taxon>Pentapetalae</taxon>
        <taxon>Saxifragales</taxon>
        <taxon>Altingiaceae</taxon>
        <taxon>Liquidambar</taxon>
    </lineage>
</organism>
<keyword evidence="2" id="KW-1133">Transmembrane helix</keyword>
<dbReference type="PANTHER" id="PTHR37741">
    <property type="entry name" value="TRANSMEMBRANE PROTEIN"/>
    <property type="match status" value="1"/>
</dbReference>
<evidence type="ECO:0000256" key="1">
    <source>
        <dbReference type="SAM" id="MobiDB-lite"/>
    </source>
</evidence>
<reference evidence="3 4" key="1">
    <citation type="journal article" date="2024" name="Plant J.">
        <title>Genome sequences and population genomics reveal climatic adaptation and genomic divergence between two closely related sweetgum species.</title>
        <authorList>
            <person name="Xu W.Q."/>
            <person name="Ren C.Q."/>
            <person name="Zhang X.Y."/>
            <person name="Comes H.P."/>
            <person name="Liu X.H."/>
            <person name="Li Y.G."/>
            <person name="Kettle C.J."/>
            <person name="Jalonen R."/>
            <person name="Gaisberger H."/>
            <person name="Ma Y.Z."/>
            <person name="Qiu Y.X."/>
        </authorList>
    </citation>
    <scope>NUCLEOTIDE SEQUENCE [LARGE SCALE GENOMIC DNA]</scope>
    <source>
        <strain evidence="3">Hangzhou</strain>
    </source>
</reference>
<dbReference type="EMBL" id="JBBPBK010000002">
    <property type="protein sequence ID" value="KAK9289458.1"/>
    <property type="molecule type" value="Genomic_DNA"/>
</dbReference>
<gene>
    <name evidence="3" type="ORF">L1049_007613</name>
</gene>
<evidence type="ECO:0000313" key="4">
    <source>
        <dbReference type="Proteomes" id="UP001415857"/>
    </source>
</evidence>
<proteinExistence type="predicted"/>
<keyword evidence="2" id="KW-0812">Transmembrane</keyword>
<feature type="region of interest" description="Disordered" evidence="1">
    <location>
        <begin position="1"/>
        <end position="28"/>
    </location>
</feature>
<evidence type="ECO:0000256" key="2">
    <source>
        <dbReference type="SAM" id="Phobius"/>
    </source>
</evidence>
<dbReference type="Proteomes" id="UP001415857">
    <property type="component" value="Unassembled WGS sequence"/>
</dbReference>
<name>A0AAP0S1R6_LIQFO</name>
<protein>
    <submittedName>
        <fullName evidence="3">Uncharacterized protein</fullName>
    </submittedName>
</protein>
<dbReference type="AlphaFoldDB" id="A0AAP0S1R6"/>
<sequence>MASPKGTDASALTLPAAEGALNPGRNTSLEVDSVSSQVATSLEIKELYEAAQRENEMEKEREKRDAMQTLKTAVIVSGVIVAVAGAIFAITKKLKEK</sequence>
<evidence type="ECO:0000313" key="3">
    <source>
        <dbReference type="EMBL" id="KAK9289458.1"/>
    </source>
</evidence>
<accession>A0AAP0S1R6</accession>
<comment type="caution">
    <text evidence="3">The sequence shown here is derived from an EMBL/GenBank/DDBJ whole genome shotgun (WGS) entry which is preliminary data.</text>
</comment>
<keyword evidence="2" id="KW-0472">Membrane</keyword>
<keyword evidence="4" id="KW-1185">Reference proteome</keyword>
<feature type="transmembrane region" description="Helical" evidence="2">
    <location>
        <begin position="69"/>
        <end position="90"/>
    </location>
</feature>